<sequence length="315" mass="33129">MSGSARAAAPRFHPDLALGRLVPPIVLGPRLLRLGTRRTAVGGEAPPDLLVEDLQVPGPDGHPVPVRSYRPRTLRGAAPALVWVHGGGMVLGSRFDDESSNIAFARTLGITVLSVGYRLAPAHPAPAALEDVLAAFRWLAAHAEERGVDPERIALGGASAGGGLAAGATLLAHDRGGAQPAFQLLVYPMLDDRTVTRPGPVPRGVRVWTPGSNRFGWTSYLGAEPGGPDVSPYAAPARRDDLSGLPPAWIGVGTLDLFHDEDVRYAERLRAAEVPCELEIVDGAFHGFDALFSRTGVAKRFWAAKAAALGRALGV</sequence>
<keyword evidence="1 3" id="KW-0378">Hydrolase</keyword>
<accession>A0A3T0T430</accession>
<dbReference type="SUPFAM" id="SSF53474">
    <property type="entry name" value="alpha/beta-Hydrolases"/>
    <property type="match status" value="1"/>
</dbReference>
<dbReference type="PANTHER" id="PTHR48081">
    <property type="entry name" value="AB HYDROLASE SUPERFAMILY PROTEIN C4A8.06C"/>
    <property type="match status" value="1"/>
</dbReference>
<proteinExistence type="predicted"/>
<dbReference type="PANTHER" id="PTHR48081:SF8">
    <property type="entry name" value="ALPHA_BETA HYDROLASE FOLD-3 DOMAIN-CONTAINING PROTEIN-RELATED"/>
    <property type="match status" value="1"/>
</dbReference>
<dbReference type="GO" id="GO:0016787">
    <property type="term" value="F:hydrolase activity"/>
    <property type="evidence" value="ECO:0007669"/>
    <property type="project" value="UniProtKB-KW"/>
</dbReference>
<dbReference type="Proteomes" id="UP000285317">
    <property type="component" value="Chromosome"/>
</dbReference>
<dbReference type="InterPro" id="IPR050300">
    <property type="entry name" value="GDXG_lipolytic_enzyme"/>
</dbReference>
<dbReference type="RefSeq" id="WP_127887855.1">
    <property type="nucleotide sequence ID" value="NZ_CP028137.1"/>
</dbReference>
<dbReference type="EMBL" id="CP028137">
    <property type="protein sequence ID" value="AZZ53353.1"/>
    <property type="molecule type" value="Genomic_DNA"/>
</dbReference>
<organism evidence="3 4">
    <name type="scientific">Rathayibacter festucae DSM 15932</name>
    <dbReference type="NCBI Taxonomy" id="1328866"/>
    <lineage>
        <taxon>Bacteria</taxon>
        <taxon>Bacillati</taxon>
        <taxon>Actinomycetota</taxon>
        <taxon>Actinomycetes</taxon>
        <taxon>Micrococcales</taxon>
        <taxon>Microbacteriaceae</taxon>
        <taxon>Rathayibacter</taxon>
    </lineage>
</organism>
<name>A0A3T0T430_9MICO</name>
<dbReference type="InterPro" id="IPR013094">
    <property type="entry name" value="AB_hydrolase_3"/>
</dbReference>
<feature type="domain" description="Alpha/beta hydrolase fold-3" evidence="2">
    <location>
        <begin position="81"/>
        <end position="288"/>
    </location>
</feature>
<dbReference type="InterPro" id="IPR029058">
    <property type="entry name" value="AB_hydrolase_fold"/>
</dbReference>
<protein>
    <submittedName>
        <fullName evidence="3">Alpha/beta hydrolase</fullName>
    </submittedName>
</protein>
<dbReference type="Gene3D" id="3.40.50.1820">
    <property type="entry name" value="alpha/beta hydrolase"/>
    <property type="match status" value="1"/>
</dbReference>
<reference evidence="3 4" key="1">
    <citation type="submission" date="2018-03" db="EMBL/GenBank/DDBJ databases">
        <title>Bacteriophage NCPPB3778 and a type I-E CRISPR drive the evolution of the US Biological Select Agent, Rathayibacter toxicus.</title>
        <authorList>
            <person name="Davis E.W.II."/>
            <person name="Tabima J.F."/>
            <person name="Weisberg A.J."/>
            <person name="Dantas Lopes L."/>
            <person name="Wiseman M.S."/>
            <person name="Wiseman M.S."/>
            <person name="Pupko T."/>
            <person name="Belcher M.S."/>
            <person name="Sechler A.J."/>
            <person name="Tancos M.A."/>
            <person name="Schroeder B.K."/>
            <person name="Murray T.D."/>
            <person name="Luster D.G."/>
            <person name="Schneider W.L."/>
            <person name="Rogers E."/>
            <person name="Andreote F.D."/>
            <person name="Grunwald N.J."/>
            <person name="Putnam M.L."/>
            <person name="Chang J.H."/>
        </authorList>
    </citation>
    <scope>NUCLEOTIDE SEQUENCE [LARGE SCALE GENOMIC DNA]</scope>
    <source>
        <strain evidence="3 4">DSM 15932</strain>
    </source>
</reference>
<dbReference type="KEGG" id="rfs:C1I64_15805"/>
<gene>
    <name evidence="3" type="ORF">C1I64_15805</name>
</gene>
<dbReference type="AlphaFoldDB" id="A0A3T0T430"/>
<evidence type="ECO:0000313" key="3">
    <source>
        <dbReference type="EMBL" id="AZZ53353.1"/>
    </source>
</evidence>
<dbReference type="Pfam" id="PF07859">
    <property type="entry name" value="Abhydrolase_3"/>
    <property type="match status" value="1"/>
</dbReference>
<evidence type="ECO:0000256" key="1">
    <source>
        <dbReference type="ARBA" id="ARBA00022801"/>
    </source>
</evidence>
<evidence type="ECO:0000259" key="2">
    <source>
        <dbReference type="Pfam" id="PF07859"/>
    </source>
</evidence>
<evidence type="ECO:0000313" key="4">
    <source>
        <dbReference type="Proteomes" id="UP000285317"/>
    </source>
</evidence>